<name>A0A0G0ZHE0_9BACT</name>
<organism evidence="4 5">
    <name type="scientific">Candidatus Nomurabacteria bacterium GW2011_GWC2_42_20</name>
    <dbReference type="NCBI Taxonomy" id="1618756"/>
    <lineage>
        <taxon>Bacteria</taxon>
        <taxon>Candidatus Nomuraibacteriota</taxon>
    </lineage>
</organism>
<dbReference type="SUPFAM" id="SSF56059">
    <property type="entry name" value="Glutathione synthetase ATP-binding domain-like"/>
    <property type="match status" value="1"/>
</dbReference>
<sequence length="309" mass="35239">MVFKLPKPMECRECGSNNAIFHRIVYADIIISSVFNLLFTRWSLMNWLFFQIHSYEHLVTPHFIRACLQTGLAKKQIEVDSDVSILAGMLWKEANKRGLNVWEFRLFGLPRNIYIAEFPNGKRITYEGIPLPQKIKHQVKWIDDKDALKKHFIKYGFPVAKGSSVITKRGAMQVFKNLETPVIVKPRHGSGSRHTTLHITDENELVRAFFIATKISPSVIVEEELVGAVYRATVVDGKLVATLRRNQPYVIGDGVSTIQELVDEANKHPARTGPYFSKIKIDDSAINEEARDISSKSELECGWHDCRCL</sequence>
<dbReference type="GO" id="GO:0005524">
    <property type="term" value="F:ATP binding"/>
    <property type="evidence" value="ECO:0007669"/>
    <property type="project" value="UniProtKB-UniRule"/>
</dbReference>
<dbReference type="STRING" id="1618756.UV12_C0003G0071"/>
<accession>A0A0G0ZHE0</accession>
<evidence type="ECO:0000256" key="2">
    <source>
        <dbReference type="SAM" id="Phobius"/>
    </source>
</evidence>
<proteinExistence type="predicted"/>
<dbReference type="GO" id="GO:0046872">
    <property type="term" value="F:metal ion binding"/>
    <property type="evidence" value="ECO:0007669"/>
    <property type="project" value="InterPro"/>
</dbReference>
<dbReference type="AlphaFoldDB" id="A0A0G0ZHE0"/>
<dbReference type="EMBL" id="LCDG01000003">
    <property type="protein sequence ID" value="KKS48112.1"/>
    <property type="molecule type" value="Genomic_DNA"/>
</dbReference>
<reference evidence="4 5" key="1">
    <citation type="journal article" date="2015" name="Nature">
        <title>rRNA introns, odd ribosomes, and small enigmatic genomes across a large radiation of phyla.</title>
        <authorList>
            <person name="Brown C.T."/>
            <person name="Hug L.A."/>
            <person name="Thomas B.C."/>
            <person name="Sharon I."/>
            <person name="Castelle C.J."/>
            <person name="Singh A."/>
            <person name="Wilkins M.J."/>
            <person name="Williams K.H."/>
            <person name="Banfield J.F."/>
        </authorList>
    </citation>
    <scope>NUCLEOTIDE SEQUENCE [LARGE SCALE GENOMIC DNA]</scope>
</reference>
<keyword evidence="2" id="KW-0812">Transmembrane</keyword>
<keyword evidence="1" id="KW-0547">Nucleotide-binding</keyword>
<keyword evidence="2" id="KW-1133">Transmembrane helix</keyword>
<dbReference type="InterPro" id="IPR011761">
    <property type="entry name" value="ATP-grasp"/>
</dbReference>
<evidence type="ECO:0000256" key="1">
    <source>
        <dbReference type="PROSITE-ProRule" id="PRU00409"/>
    </source>
</evidence>
<dbReference type="Proteomes" id="UP000034704">
    <property type="component" value="Unassembled WGS sequence"/>
</dbReference>
<evidence type="ECO:0000313" key="4">
    <source>
        <dbReference type="EMBL" id="KKS48112.1"/>
    </source>
</evidence>
<evidence type="ECO:0000313" key="5">
    <source>
        <dbReference type="Proteomes" id="UP000034704"/>
    </source>
</evidence>
<keyword evidence="1" id="KW-0067">ATP-binding</keyword>
<dbReference type="PROSITE" id="PS50975">
    <property type="entry name" value="ATP_GRASP"/>
    <property type="match status" value="1"/>
</dbReference>
<comment type="caution">
    <text evidence="4">The sequence shown here is derived from an EMBL/GenBank/DDBJ whole genome shotgun (WGS) entry which is preliminary data.</text>
</comment>
<feature type="transmembrane region" description="Helical" evidence="2">
    <location>
        <begin position="20"/>
        <end position="39"/>
    </location>
</feature>
<dbReference type="InterPro" id="IPR013815">
    <property type="entry name" value="ATP_grasp_subdomain_1"/>
</dbReference>
<feature type="domain" description="ATP-grasp" evidence="3">
    <location>
        <begin position="149"/>
        <end position="227"/>
    </location>
</feature>
<gene>
    <name evidence="4" type="ORF">UV12_C0003G0071</name>
</gene>
<protein>
    <submittedName>
        <fullName evidence="4">CphA: cyanophycin synthetase</fullName>
    </submittedName>
</protein>
<evidence type="ECO:0000259" key="3">
    <source>
        <dbReference type="PROSITE" id="PS50975"/>
    </source>
</evidence>
<keyword evidence="2" id="KW-0472">Membrane</keyword>
<dbReference type="Gene3D" id="3.30.1490.20">
    <property type="entry name" value="ATP-grasp fold, A domain"/>
    <property type="match status" value="1"/>
</dbReference>